<evidence type="ECO:0000313" key="5">
    <source>
        <dbReference type="Proteomes" id="UP000030671"/>
    </source>
</evidence>
<keyword evidence="5" id="KW-1185">Reference proteome</keyword>
<dbReference type="GO" id="GO:0005886">
    <property type="term" value="C:plasma membrane"/>
    <property type="evidence" value="ECO:0007669"/>
    <property type="project" value="TreeGrafter"/>
</dbReference>
<dbReference type="KEGG" id="hir:HETIRDRAFT_482429"/>
<reference evidence="4 5" key="1">
    <citation type="journal article" date="2012" name="New Phytol.">
        <title>Insight into trade-off between wood decay and parasitism from the genome of a fungal forest pathogen.</title>
        <authorList>
            <person name="Olson A."/>
            <person name="Aerts A."/>
            <person name="Asiegbu F."/>
            <person name="Belbahri L."/>
            <person name="Bouzid O."/>
            <person name="Broberg A."/>
            <person name="Canback B."/>
            <person name="Coutinho P.M."/>
            <person name="Cullen D."/>
            <person name="Dalman K."/>
            <person name="Deflorio G."/>
            <person name="van Diepen L.T."/>
            <person name="Dunand C."/>
            <person name="Duplessis S."/>
            <person name="Durling M."/>
            <person name="Gonthier P."/>
            <person name="Grimwood J."/>
            <person name="Fossdal C.G."/>
            <person name="Hansson D."/>
            <person name="Henrissat B."/>
            <person name="Hietala A."/>
            <person name="Himmelstrand K."/>
            <person name="Hoffmeister D."/>
            <person name="Hogberg N."/>
            <person name="James T.Y."/>
            <person name="Karlsson M."/>
            <person name="Kohler A."/>
            <person name="Kues U."/>
            <person name="Lee Y.H."/>
            <person name="Lin Y.C."/>
            <person name="Lind M."/>
            <person name="Lindquist E."/>
            <person name="Lombard V."/>
            <person name="Lucas S."/>
            <person name="Lunden K."/>
            <person name="Morin E."/>
            <person name="Murat C."/>
            <person name="Park J."/>
            <person name="Raffaello T."/>
            <person name="Rouze P."/>
            <person name="Salamov A."/>
            <person name="Schmutz J."/>
            <person name="Solheim H."/>
            <person name="Stahlberg J."/>
            <person name="Velez H."/>
            <person name="de Vries R.P."/>
            <person name="Wiebenga A."/>
            <person name="Woodward S."/>
            <person name="Yakovlev I."/>
            <person name="Garbelotto M."/>
            <person name="Martin F."/>
            <person name="Grigoriev I.V."/>
            <person name="Stenlid J."/>
        </authorList>
    </citation>
    <scope>NUCLEOTIDE SEQUENCE [LARGE SCALE GENOMIC DNA]</scope>
    <source>
        <strain evidence="4 5">TC 32-1</strain>
    </source>
</reference>
<name>W4JMG5_HETIT</name>
<gene>
    <name evidence="4" type="ORF">HETIRDRAFT_482429</name>
</gene>
<keyword evidence="2" id="KW-1133">Transmembrane helix</keyword>
<dbReference type="HOGENOM" id="CLU_031002_0_1_1"/>
<dbReference type="InterPro" id="IPR051276">
    <property type="entry name" value="Saccharopine_DH-like_oxidrdct"/>
</dbReference>
<dbReference type="PANTHER" id="PTHR12286:SF5">
    <property type="entry name" value="SACCHAROPINE DEHYDROGENASE-LIKE OXIDOREDUCTASE"/>
    <property type="match status" value="1"/>
</dbReference>
<feature type="transmembrane region" description="Helical" evidence="2">
    <location>
        <begin position="281"/>
        <end position="301"/>
    </location>
</feature>
<dbReference type="GO" id="GO:0009247">
    <property type="term" value="P:glycolipid biosynthetic process"/>
    <property type="evidence" value="ECO:0007669"/>
    <property type="project" value="TreeGrafter"/>
</dbReference>
<keyword evidence="2" id="KW-0472">Membrane</keyword>
<dbReference type="Proteomes" id="UP000030671">
    <property type="component" value="Unassembled WGS sequence"/>
</dbReference>
<evidence type="ECO:0000313" key="4">
    <source>
        <dbReference type="EMBL" id="ETW74659.1"/>
    </source>
</evidence>
<dbReference type="Gene3D" id="3.40.50.720">
    <property type="entry name" value="NAD(P)-binding Rossmann-like Domain"/>
    <property type="match status" value="1"/>
</dbReference>
<dbReference type="RefSeq" id="XP_009553154.1">
    <property type="nucleotide sequence ID" value="XM_009554859.1"/>
</dbReference>
<dbReference type="GO" id="GO:0005811">
    <property type="term" value="C:lipid droplet"/>
    <property type="evidence" value="ECO:0007669"/>
    <property type="project" value="TreeGrafter"/>
</dbReference>
<comment type="similarity">
    <text evidence="1">Belongs to the saccharopine dehydrogenase family.</text>
</comment>
<accession>W4JMG5</accession>
<keyword evidence="2" id="KW-0812">Transmembrane</keyword>
<proteinExistence type="inferred from homology"/>
<dbReference type="InParanoid" id="W4JMG5"/>
<dbReference type="SUPFAM" id="SSF51735">
    <property type="entry name" value="NAD(P)-binding Rossmann-fold domains"/>
    <property type="match status" value="1"/>
</dbReference>
<evidence type="ECO:0000259" key="3">
    <source>
        <dbReference type="Pfam" id="PF03435"/>
    </source>
</evidence>
<sequence>MADILVLGATGYSGRLTARYLSQHPQRSSFTLAVAGRSRSKLDALELDAGVQVFVVDVTDETAVEELVKQFKVIANTVGPYWRWGTPVVKACAKHGVHYVDLTGETVWIYEIIHLFDYLASQTRSIIIPSCGFDSVPSDAVVFLANKTLKAFSGPDSEIENSVSAVEMKGGVAGGTLSTITTMMEEVPKNKLALARRQYSLSPVLGQPSPPPRFHYTLPSSSPVKHGGLFLLASGNRAVVQRTWGLQQYQLLSTSMSSVRNKALVYGPQFKYEEFLVKPNAFVAVTSSLTIAIGMFCLAVFSPVRWLFKRLVTQPGQGPPDHTLKDGSFEYTNITTSVPAPGSEPTRVRTIIRGNGDPGLLLTAAMLGESALALALDQSRLPPLAHKGGVLTPMSALGDVLIDRLRATGDFAFDSEIVLEETQDGKKSR</sequence>
<dbReference type="Pfam" id="PF03435">
    <property type="entry name" value="Sacchrp_dh_NADP"/>
    <property type="match status" value="1"/>
</dbReference>
<feature type="domain" description="Saccharopine dehydrogenase NADP binding" evidence="3">
    <location>
        <begin position="4"/>
        <end position="103"/>
    </location>
</feature>
<dbReference type="OrthoDB" id="10268090at2759"/>
<evidence type="ECO:0000256" key="1">
    <source>
        <dbReference type="ARBA" id="ARBA00038048"/>
    </source>
</evidence>
<dbReference type="AlphaFoldDB" id="W4JMG5"/>
<dbReference type="eggNOG" id="KOG2733">
    <property type="taxonomic scope" value="Eukaryota"/>
</dbReference>
<evidence type="ECO:0000256" key="2">
    <source>
        <dbReference type="SAM" id="Phobius"/>
    </source>
</evidence>
<dbReference type="InterPro" id="IPR005097">
    <property type="entry name" value="Sacchrp_dh_NADP-bd"/>
</dbReference>
<dbReference type="InterPro" id="IPR036291">
    <property type="entry name" value="NAD(P)-bd_dom_sf"/>
</dbReference>
<dbReference type="GO" id="GO:0005739">
    <property type="term" value="C:mitochondrion"/>
    <property type="evidence" value="ECO:0007669"/>
    <property type="project" value="TreeGrafter"/>
</dbReference>
<dbReference type="GeneID" id="20678030"/>
<dbReference type="EMBL" id="KI925467">
    <property type="protein sequence ID" value="ETW74659.1"/>
    <property type="molecule type" value="Genomic_DNA"/>
</dbReference>
<organism evidence="4 5">
    <name type="scientific">Heterobasidion irregulare (strain TC 32-1)</name>
    <dbReference type="NCBI Taxonomy" id="747525"/>
    <lineage>
        <taxon>Eukaryota</taxon>
        <taxon>Fungi</taxon>
        <taxon>Dikarya</taxon>
        <taxon>Basidiomycota</taxon>
        <taxon>Agaricomycotina</taxon>
        <taxon>Agaricomycetes</taxon>
        <taxon>Russulales</taxon>
        <taxon>Bondarzewiaceae</taxon>
        <taxon>Heterobasidion</taxon>
        <taxon>Heterobasidion annosum species complex</taxon>
    </lineage>
</organism>
<protein>
    <recommendedName>
        <fullName evidence="3">Saccharopine dehydrogenase NADP binding domain-containing protein</fullName>
    </recommendedName>
</protein>
<dbReference type="PANTHER" id="PTHR12286">
    <property type="entry name" value="SACCHAROPINE DEHYDROGENASE-LIKE OXIDOREDUCTASE"/>
    <property type="match status" value="1"/>
</dbReference>